<dbReference type="Gene3D" id="6.20.250.70">
    <property type="match status" value="1"/>
</dbReference>
<dbReference type="OrthoDB" id="8197684at2759"/>
<evidence type="ECO:0000313" key="1">
    <source>
        <dbReference type="Proteomes" id="UP000504615"/>
    </source>
</evidence>
<dbReference type="RefSeq" id="XP_011647252.1">
    <property type="nucleotide sequence ID" value="XM_011648950.2"/>
</dbReference>
<dbReference type="GO" id="GO:0006360">
    <property type="term" value="P:transcription by RNA polymerase I"/>
    <property type="evidence" value="ECO:0007669"/>
    <property type="project" value="InterPro"/>
</dbReference>
<dbReference type="GeneID" id="105433576"/>
<gene>
    <name evidence="2" type="primary">LOC105433576</name>
</gene>
<organism evidence="1 2">
    <name type="scientific">Pogonomyrmex barbatus</name>
    <name type="common">red harvester ant</name>
    <dbReference type="NCBI Taxonomy" id="144034"/>
    <lineage>
        <taxon>Eukaryota</taxon>
        <taxon>Metazoa</taxon>
        <taxon>Ecdysozoa</taxon>
        <taxon>Arthropoda</taxon>
        <taxon>Hexapoda</taxon>
        <taxon>Insecta</taxon>
        <taxon>Pterygota</taxon>
        <taxon>Neoptera</taxon>
        <taxon>Endopterygota</taxon>
        <taxon>Hymenoptera</taxon>
        <taxon>Apocrita</taxon>
        <taxon>Aculeata</taxon>
        <taxon>Formicoidea</taxon>
        <taxon>Formicidae</taxon>
        <taxon>Myrmicinae</taxon>
        <taxon>Pogonomyrmex</taxon>
    </lineage>
</organism>
<dbReference type="InterPro" id="IPR013240">
    <property type="entry name" value="DNA-dir_RNA_pol1_su_RPA34"/>
</dbReference>
<dbReference type="Pfam" id="PF08208">
    <property type="entry name" value="RNA_polI_A34"/>
    <property type="match status" value="1"/>
</dbReference>
<protein>
    <submittedName>
        <fullName evidence="2">Uncharacterized protein LOC105433576</fullName>
    </submittedName>
</protein>
<dbReference type="Proteomes" id="UP000504615">
    <property type="component" value="Unplaced"/>
</dbReference>
<proteinExistence type="predicted"/>
<evidence type="ECO:0000313" key="2">
    <source>
        <dbReference type="RefSeq" id="XP_011647252.1"/>
    </source>
</evidence>
<dbReference type="KEGG" id="pbar:105433576"/>
<accession>A0A6I9X3Q5</accession>
<reference evidence="2" key="1">
    <citation type="submission" date="2025-08" db="UniProtKB">
        <authorList>
            <consortium name="RefSeq"/>
        </authorList>
    </citation>
    <scope>IDENTIFICATION</scope>
</reference>
<name>A0A6I9X3Q5_9HYME</name>
<keyword evidence="1" id="KW-1185">Reference proteome</keyword>
<dbReference type="AlphaFoldDB" id="A0A6I9X3Q5"/>
<sequence length="270" mass="30835">MWTNYNLKSNSSNEDSMTKLNTQLNKSMVLMEDAVDTPFPNHNRKSITISTELLPPKTINSPIKSRRSILKKSNKSLSGEDMTIGEVAQANNTFERLSNVKLDGLPSFASDLSRPRTLEEISQKEMLEKETISSTFNLDDVSDSEEIWIMDVPRLIDPKELHGQMITFDDKSKFRIKDERYCIVAHDTNHTVTCVFNAKKNASRYKTVNVKPTGFLSIRRKLSGKPEVKPISTENSSVQFPDNLRTRHPLFGVIRERKRRSKKRSSLISS</sequence>